<comment type="caution">
    <text evidence="5">The sequence shown here is derived from an EMBL/GenBank/DDBJ whole genome shotgun (WGS) entry which is preliminary data.</text>
</comment>
<keyword evidence="6" id="KW-1185">Reference proteome</keyword>
<dbReference type="Gene3D" id="1.25.40.20">
    <property type="entry name" value="Ankyrin repeat-containing domain"/>
    <property type="match status" value="4"/>
</dbReference>
<feature type="repeat" description="ANK" evidence="3">
    <location>
        <begin position="44"/>
        <end position="78"/>
    </location>
</feature>
<dbReference type="PANTHER" id="PTHR24198:SF165">
    <property type="entry name" value="ANKYRIN REPEAT-CONTAINING PROTEIN-RELATED"/>
    <property type="match status" value="1"/>
</dbReference>
<dbReference type="Pfam" id="PF12796">
    <property type="entry name" value="Ank_2"/>
    <property type="match status" value="2"/>
</dbReference>
<keyword evidence="2 3" id="KW-0040">ANK repeat</keyword>
<evidence type="ECO:0000256" key="2">
    <source>
        <dbReference type="ARBA" id="ARBA00023043"/>
    </source>
</evidence>
<dbReference type="InterPro" id="IPR036770">
    <property type="entry name" value="Ankyrin_rpt-contain_sf"/>
</dbReference>
<accession>A0ABQ8Y5A1</accession>
<dbReference type="PROSITE" id="PS50088">
    <property type="entry name" value="ANK_REPEAT"/>
    <property type="match status" value="4"/>
</dbReference>
<evidence type="ECO:0000256" key="1">
    <source>
        <dbReference type="ARBA" id="ARBA00022737"/>
    </source>
</evidence>
<feature type="region of interest" description="Disordered" evidence="4">
    <location>
        <begin position="328"/>
        <end position="356"/>
    </location>
</feature>
<evidence type="ECO:0000313" key="6">
    <source>
        <dbReference type="Proteomes" id="UP001150062"/>
    </source>
</evidence>
<protein>
    <submittedName>
        <fullName evidence="5">Molting protein mlt-4</fullName>
    </submittedName>
</protein>
<feature type="compositionally biased region" description="Acidic residues" evidence="4">
    <location>
        <begin position="345"/>
        <end position="356"/>
    </location>
</feature>
<evidence type="ECO:0000256" key="4">
    <source>
        <dbReference type="SAM" id="MobiDB-lite"/>
    </source>
</evidence>
<gene>
    <name evidence="5" type="ORF">M0813_24704</name>
</gene>
<reference evidence="5" key="1">
    <citation type="submission" date="2022-08" db="EMBL/GenBank/DDBJ databases">
        <title>Novel sulfate-reducing endosymbionts in the free-living metamonad Anaeramoeba.</title>
        <authorList>
            <person name="Jerlstrom-Hultqvist J."/>
            <person name="Cepicka I."/>
            <person name="Gallot-Lavallee L."/>
            <person name="Salas-Leiva D."/>
            <person name="Curtis B.A."/>
            <person name="Zahonova K."/>
            <person name="Pipaliya S."/>
            <person name="Dacks J."/>
            <person name="Roger A.J."/>
        </authorList>
    </citation>
    <scope>NUCLEOTIDE SEQUENCE</scope>
    <source>
        <strain evidence="5">Schooner1</strain>
    </source>
</reference>
<dbReference type="SMART" id="SM00248">
    <property type="entry name" value="ANK"/>
    <property type="match status" value="14"/>
</dbReference>
<feature type="repeat" description="ANK" evidence="3">
    <location>
        <begin position="185"/>
        <end position="219"/>
    </location>
</feature>
<feature type="repeat" description="ANK" evidence="3">
    <location>
        <begin position="502"/>
        <end position="535"/>
    </location>
</feature>
<dbReference type="PROSITE" id="PS50297">
    <property type="entry name" value="ANK_REP_REGION"/>
    <property type="match status" value="1"/>
</dbReference>
<dbReference type="InterPro" id="IPR002110">
    <property type="entry name" value="Ankyrin_rpt"/>
</dbReference>
<evidence type="ECO:0000256" key="3">
    <source>
        <dbReference type="PROSITE-ProRule" id="PRU00023"/>
    </source>
</evidence>
<sequence>MFFFQDYSEQNLLEKTEIALLERNNLNEIQNKFDTSHIDYSDENLNTPLHLAIKHKDVKLDIVKYLISLGPDLEKKNNMLLNVFALLCTKDQADFEVAKYLIECGYDYESVNRFGYSPIVSLCHSPVHNKELIKHLADLGCELNEFSDFDRFTLLHQLVVNHSGTELLDYVISKGVDVNLCIGGSGNNILYFLCKSTTIDYDVLDFLVSKGANVNHQNTGGETIMCGHIFKKELKLIKRILELGGRLDIHDRRLNYPIHFTSLIPFLEDDLIEFVIEKSQESIINQRNRGGFSALWIYLDNKFQKHNLRILQKYKEKKANFNMKHPLLETMSNSQDKSQNNKNEYDDDDDDDDEEEVNIHSPNILFSYCSSNKDLDYPILQYLLENGADPTMKNCDDHTPLFLRAFNSSPLKEIKLLVKYGANVKELYGESTLLHAYCKESGSLTIELAHYLVSSGIDINHQNSQQETCLHLICKHFGNKKQFEIIKFLFKNGIEINLLDRFGNTAFHYLCRYNTNMEIVKFFIDNGTDLKMKNSQLEQPLHKACQFYQTFDIIKLLIENGAPINTLNKKNENALMIEINSQKNFEIIKYFLKIGFDQNNVNTQNENSIMRFCKAVTPVEDVMRIFNLLRNSGADLKIIDNYNHNLLHSIFIGKKFNINIVKHLIQNNLEINFQNYEGETPLLILIKYIFLLDFETINNY</sequence>
<dbReference type="EMBL" id="JAOAOG010000216">
    <property type="protein sequence ID" value="KAJ6239784.1"/>
    <property type="molecule type" value="Genomic_DNA"/>
</dbReference>
<dbReference type="Pfam" id="PF00023">
    <property type="entry name" value="Ank"/>
    <property type="match status" value="1"/>
</dbReference>
<feature type="compositionally biased region" description="Low complexity" evidence="4">
    <location>
        <begin position="332"/>
        <end position="342"/>
    </location>
</feature>
<feature type="repeat" description="ANK" evidence="3">
    <location>
        <begin position="536"/>
        <end position="569"/>
    </location>
</feature>
<name>A0ABQ8Y5A1_9EUKA</name>
<dbReference type="PANTHER" id="PTHR24198">
    <property type="entry name" value="ANKYRIN REPEAT AND PROTEIN KINASE DOMAIN-CONTAINING PROTEIN"/>
    <property type="match status" value="1"/>
</dbReference>
<dbReference type="SUPFAM" id="SSF48403">
    <property type="entry name" value="Ankyrin repeat"/>
    <property type="match status" value="3"/>
</dbReference>
<proteinExistence type="predicted"/>
<organism evidence="5 6">
    <name type="scientific">Anaeramoeba flamelloides</name>
    <dbReference type="NCBI Taxonomy" id="1746091"/>
    <lineage>
        <taxon>Eukaryota</taxon>
        <taxon>Metamonada</taxon>
        <taxon>Anaeramoebidae</taxon>
        <taxon>Anaeramoeba</taxon>
    </lineage>
</organism>
<dbReference type="Proteomes" id="UP001150062">
    <property type="component" value="Unassembled WGS sequence"/>
</dbReference>
<evidence type="ECO:0000313" key="5">
    <source>
        <dbReference type="EMBL" id="KAJ6239784.1"/>
    </source>
</evidence>
<keyword evidence="1" id="KW-0677">Repeat</keyword>